<dbReference type="InterPro" id="IPR007886">
    <property type="entry name" value="AlaDH/PNT_N"/>
</dbReference>
<evidence type="ECO:0000256" key="6">
    <source>
        <dbReference type="ARBA" id="ARBA00023268"/>
    </source>
</evidence>
<dbReference type="GO" id="GO:0005737">
    <property type="term" value="C:cytoplasm"/>
    <property type="evidence" value="ECO:0007669"/>
    <property type="project" value="TreeGrafter"/>
</dbReference>
<dbReference type="Pfam" id="PF16653">
    <property type="entry name" value="Sacchrp_dh_C"/>
    <property type="match status" value="1"/>
</dbReference>
<dbReference type="InterPro" id="IPR007698">
    <property type="entry name" value="AlaDH/PNT_NAD(H)-bd"/>
</dbReference>
<dbReference type="UniPathway" id="UPA00868">
    <property type="reaction ID" value="UER00835"/>
</dbReference>
<dbReference type="PANTHER" id="PTHR11133">
    <property type="entry name" value="SACCHAROPINE DEHYDROGENASE"/>
    <property type="match status" value="1"/>
</dbReference>
<comment type="pathway">
    <text evidence="2">Amino-acid degradation; L-lysine degradation via saccharopine pathway; glutaryl-CoA from L-lysine: step 2/6.</text>
</comment>
<comment type="similarity">
    <text evidence="7">In the C-terminal section; belongs to the saccharopine dehydrogenase family.</text>
</comment>
<name>A0A4Q1BBF6_TREME</name>
<dbReference type="InterPro" id="IPR036291">
    <property type="entry name" value="NAD(P)-bd_dom_sf"/>
</dbReference>
<dbReference type="Gene3D" id="1.10.1870.10">
    <property type="entry name" value="Domain 3, Saccharopine reductase"/>
    <property type="match status" value="1"/>
</dbReference>
<evidence type="ECO:0000256" key="1">
    <source>
        <dbReference type="ARBA" id="ARBA00004682"/>
    </source>
</evidence>
<dbReference type="InParanoid" id="A0A4Q1BBF6"/>
<evidence type="ECO:0000259" key="9">
    <source>
        <dbReference type="SMART" id="SM01003"/>
    </source>
</evidence>
<dbReference type="GO" id="GO:0004753">
    <property type="term" value="F:saccharopine dehydrogenase activity"/>
    <property type="evidence" value="ECO:0007669"/>
    <property type="project" value="TreeGrafter"/>
</dbReference>
<comment type="pathway">
    <text evidence="1">Amino-acid degradation; L-lysine degradation via saccharopine pathway; glutaryl-CoA from L-lysine: step 1/6.</text>
</comment>
<evidence type="ECO:0000256" key="3">
    <source>
        <dbReference type="ARBA" id="ARBA00022857"/>
    </source>
</evidence>
<dbReference type="VEuPathDB" id="FungiDB:TREMEDRAFT_29255"/>
<dbReference type="OrthoDB" id="10059875at2759"/>
<evidence type="ECO:0000256" key="7">
    <source>
        <dbReference type="ARBA" id="ARBA00025744"/>
    </source>
</evidence>
<protein>
    <submittedName>
        <fullName evidence="10">Uncharacterized protein</fullName>
    </submittedName>
</protein>
<dbReference type="CDD" id="cd12189">
    <property type="entry name" value="LKR_SDH_like"/>
    <property type="match status" value="1"/>
</dbReference>
<dbReference type="Gene3D" id="3.40.50.720">
    <property type="entry name" value="NAD(P)-binding Rossmann-like Domain"/>
    <property type="match status" value="4"/>
</dbReference>
<comment type="caution">
    <text evidence="10">The sequence shown here is derived from an EMBL/GenBank/DDBJ whole genome shotgun (WGS) entry which is preliminary data.</text>
</comment>
<evidence type="ECO:0000256" key="2">
    <source>
        <dbReference type="ARBA" id="ARBA00004720"/>
    </source>
</evidence>
<sequence length="981" mass="107243">MLQRGPLKLHHRFLGRRHITLGIRREDPKRIWERRTPLTPSGISSLLSSSRDLEVEVESCQRRCYPDNAYLSVGAKIVDQLDKADVVLGIKEPPADQVRRLGDRNRKWMIFSHTHKGQEHNMSLLNAMMETKQTLIDHELLTTISPDGEKQERVAAFGWYAGAVGAGEALSLTGLALLQRGQATSLLHLPRPYTFQSLQEYKLALRRTGDACKIPVSGGSKPIVIGVTGKGKVAQGAMEMLDAMGVQWIPAGQLSDVQSTNSNGIFAYHITPSDYLVREDGRPYYRADYYAHPNFYRSIFSAKITPYLTTLINGVGWNDGFPPVMSTSDLNTLVDAEAGKQKLVVVQDVTCDLHGGLEFVDKHTTIDQPHFIGPGGVLISTTDILPAEMPIEASDHFSRCLLPYVGRALGLCDASTNQRHLDDTLKRASIVDHGQLIEPHRHLESKLEKWRIATGTSIVSSSSVAPSSTKTTKIRPKKKVLLLGSGLVAGPAVDVFVQRGDIELAIGSNNLAEAHALAGGRSNVTALHIDVSDQSALSNAILTADVIVSLLPAPKHPSVARLCIAHGKHMVTASYISPEMKSLHHDAVNKGVVLLNECGLDPGIDSMAAMRILGRAKREGKRVTSFVSWCGGLPSPECADVPLGYKFAWSSKAVLTASLNPATYKLHNSIHHIPAGGIISHPFTSLDLWRGLNLEGVANRDSLPYAAKYGMGSVENMDDIFRGTLRYEGFCKVMDGFRKLGLLSLTPLYREPKDWEDFLMVCAEQTMRDADIKGQNWEGLLGREGEDVVNALKWLGLLGGKFTLASDLPLPQTKIPIDITAHLLGHRLRYLPKERDMVLLHHTFHLVPNTISPLPSPLNAPKVPPQTFITTPTISQNKLPSELAPMGINFSEHNSSDVNHEGERHPERGMKVTASLVHYGDGTSSAMSITVGKTLAFATGRILDGHVSSRGVIGPDDPNVWTGVLDQLEEVGVIVKENWGV</sequence>
<evidence type="ECO:0000256" key="5">
    <source>
        <dbReference type="ARBA" id="ARBA00023154"/>
    </source>
</evidence>
<evidence type="ECO:0000256" key="4">
    <source>
        <dbReference type="ARBA" id="ARBA00023002"/>
    </source>
</evidence>
<evidence type="ECO:0000313" key="10">
    <source>
        <dbReference type="EMBL" id="RXK35397.1"/>
    </source>
</evidence>
<keyword evidence="5" id="KW-0457">Lysine biosynthesis</keyword>
<dbReference type="Gene3D" id="3.30.360.10">
    <property type="entry name" value="Dihydrodipicolinate Reductase, domain 2"/>
    <property type="match status" value="1"/>
</dbReference>
<keyword evidence="11" id="KW-1185">Reference proteome</keyword>
<dbReference type="GO" id="GO:0019878">
    <property type="term" value="P:lysine biosynthetic process via aminoadipic acid"/>
    <property type="evidence" value="ECO:0007669"/>
    <property type="project" value="TreeGrafter"/>
</dbReference>
<dbReference type="SUPFAM" id="SSF52283">
    <property type="entry name" value="Formate/glycerate dehydrogenase catalytic domain-like"/>
    <property type="match status" value="1"/>
</dbReference>
<dbReference type="Pfam" id="PF03435">
    <property type="entry name" value="Sacchrp_dh_NADP"/>
    <property type="match status" value="1"/>
</dbReference>
<keyword evidence="3" id="KW-0521">NADP</keyword>
<keyword evidence="6" id="KW-0511">Multifunctional enzyme</keyword>
<reference evidence="10 11" key="1">
    <citation type="submission" date="2016-06" db="EMBL/GenBank/DDBJ databases">
        <title>Evolution of pathogenesis and genome organization in the Tremellales.</title>
        <authorList>
            <person name="Cuomo C."/>
            <person name="Litvintseva A."/>
            <person name="Heitman J."/>
            <person name="Chen Y."/>
            <person name="Sun S."/>
            <person name="Springer D."/>
            <person name="Dromer F."/>
            <person name="Young S."/>
            <person name="Zeng Q."/>
            <person name="Chapman S."/>
            <person name="Gujja S."/>
            <person name="Saif S."/>
            <person name="Birren B."/>
        </authorList>
    </citation>
    <scope>NUCLEOTIDE SEQUENCE [LARGE SCALE GENOMIC DNA]</scope>
    <source>
        <strain evidence="10 11">ATCC 28783</strain>
    </source>
</reference>
<dbReference type="SMART" id="SM01003">
    <property type="entry name" value="AlaDh_PNT_N"/>
    <property type="match status" value="1"/>
</dbReference>
<evidence type="ECO:0000313" key="11">
    <source>
        <dbReference type="Proteomes" id="UP000289152"/>
    </source>
</evidence>
<keyword evidence="5" id="KW-0028">Amino-acid biosynthesis</keyword>
<dbReference type="InterPro" id="IPR032095">
    <property type="entry name" value="Sacchrp_dh-like_C"/>
</dbReference>
<feature type="domain" description="Alanine dehydrogenase/pyridine nucleotide transhydrogenase NAD(H)-binding" evidence="8">
    <location>
        <begin position="205"/>
        <end position="380"/>
    </location>
</feature>
<organism evidence="10 11">
    <name type="scientific">Tremella mesenterica</name>
    <name type="common">Jelly fungus</name>
    <dbReference type="NCBI Taxonomy" id="5217"/>
    <lineage>
        <taxon>Eukaryota</taxon>
        <taxon>Fungi</taxon>
        <taxon>Dikarya</taxon>
        <taxon>Basidiomycota</taxon>
        <taxon>Agaricomycotina</taxon>
        <taxon>Tremellomycetes</taxon>
        <taxon>Tremellales</taxon>
        <taxon>Tremellaceae</taxon>
        <taxon>Tremella</taxon>
    </lineage>
</organism>
<dbReference type="EMBL" id="SDIL01000138">
    <property type="protein sequence ID" value="RXK35397.1"/>
    <property type="molecule type" value="Genomic_DNA"/>
</dbReference>
<dbReference type="InterPro" id="IPR051168">
    <property type="entry name" value="AASS"/>
</dbReference>
<dbReference type="Proteomes" id="UP000289152">
    <property type="component" value="Unassembled WGS sequence"/>
</dbReference>
<dbReference type="PANTHER" id="PTHR11133:SF22">
    <property type="entry name" value="ALPHA-AMINOADIPIC SEMIALDEHYDE SYNTHASE, MITOCHONDRIAL"/>
    <property type="match status" value="1"/>
</dbReference>
<dbReference type="STRING" id="5217.A0A4Q1BBF6"/>
<dbReference type="InterPro" id="IPR005097">
    <property type="entry name" value="Sacchrp_dh_NADP-bd"/>
</dbReference>
<evidence type="ECO:0000259" key="8">
    <source>
        <dbReference type="SMART" id="SM01002"/>
    </source>
</evidence>
<dbReference type="AlphaFoldDB" id="A0A4Q1BBF6"/>
<proteinExistence type="inferred from homology"/>
<keyword evidence="4" id="KW-0560">Oxidoreductase</keyword>
<dbReference type="SMART" id="SM01002">
    <property type="entry name" value="AlaDh_PNT_C"/>
    <property type="match status" value="1"/>
</dbReference>
<dbReference type="FunFam" id="3.40.50.720:FF:000072">
    <property type="entry name" value="Saccharopine dehydrogenase [NADP(+), L-glutamate-forming]"/>
    <property type="match status" value="1"/>
</dbReference>
<feature type="domain" description="Alanine dehydrogenase/pyridine nucleotide transhydrogenase N-terminal" evidence="9">
    <location>
        <begin position="22"/>
        <end position="164"/>
    </location>
</feature>
<accession>A0A4Q1BBF6</accession>
<dbReference type="SUPFAM" id="SSF51735">
    <property type="entry name" value="NAD(P)-binding Rossmann-fold domains"/>
    <property type="match status" value="1"/>
</dbReference>
<gene>
    <name evidence="10" type="ORF">M231_07341</name>
</gene>
<dbReference type="GO" id="GO:0033512">
    <property type="term" value="P:L-lysine catabolic process to acetyl-CoA via saccharopine"/>
    <property type="evidence" value="ECO:0007669"/>
    <property type="project" value="UniProtKB-UniPathway"/>
</dbReference>
<dbReference type="Pfam" id="PF05222">
    <property type="entry name" value="AlaDh_PNT_N"/>
    <property type="match status" value="1"/>
</dbReference>
<dbReference type="SUPFAM" id="SSF55347">
    <property type="entry name" value="Glyceraldehyde-3-phosphate dehydrogenase-like, C-terminal domain"/>
    <property type="match status" value="1"/>
</dbReference>